<dbReference type="SMART" id="SM00443">
    <property type="entry name" value="G_patch"/>
    <property type="match status" value="1"/>
</dbReference>
<feature type="compositionally biased region" description="Basic and acidic residues" evidence="10">
    <location>
        <begin position="708"/>
        <end position="722"/>
    </location>
</feature>
<dbReference type="InterPro" id="IPR043129">
    <property type="entry name" value="ATPase_NBD"/>
</dbReference>
<evidence type="ECO:0000256" key="1">
    <source>
        <dbReference type="ARBA" id="ARBA00012156"/>
    </source>
</evidence>
<protein>
    <recommendedName>
        <fullName evidence="1">N(6)-L-threonylcarbamoyladenine synthase</fullName>
        <ecNumber evidence="1">2.3.1.234</ecNumber>
    </recommendedName>
</protein>
<dbReference type="SMART" id="SM00648">
    <property type="entry name" value="SWAP"/>
    <property type="match status" value="1"/>
</dbReference>
<evidence type="ECO:0000256" key="4">
    <source>
        <dbReference type="ARBA" id="ARBA00022694"/>
    </source>
</evidence>
<dbReference type="InterPro" id="IPR000061">
    <property type="entry name" value="Surp"/>
</dbReference>
<evidence type="ECO:0000256" key="2">
    <source>
        <dbReference type="ARBA" id="ARBA00022490"/>
    </source>
</evidence>
<feature type="region of interest" description="Disordered" evidence="10">
    <location>
        <begin position="776"/>
        <end position="803"/>
    </location>
</feature>
<dbReference type="SMART" id="SM00582">
    <property type="entry name" value="RPR"/>
    <property type="match status" value="1"/>
</dbReference>
<keyword evidence="5" id="KW-0479">Metal-binding</keyword>
<feature type="region of interest" description="Disordered" evidence="10">
    <location>
        <begin position="708"/>
        <end position="740"/>
    </location>
</feature>
<dbReference type="GO" id="GO:0003723">
    <property type="term" value="F:RNA binding"/>
    <property type="evidence" value="ECO:0007669"/>
    <property type="project" value="InterPro"/>
</dbReference>
<keyword evidence="4" id="KW-0819">tRNA processing</keyword>
<feature type="compositionally biased region" description="Low complexity" evidence="10">
    <location>
        <begin position="343"/>
        <end position="358"/>
    </location>
</feature>
<keyword evidence="9" id="KW-0175">Coiled coil</keyword>
<evidence type="ECO:0000313" key="11">
    <source>
        <dbReference type="EMBL" id="CAD7225800.1"/>
    </source>
</evidence>
<dbReference type="InterPro" id="IPR056721">
    <property type="entry name" value="DUF7819"/>
</dbReference>
<dbReference type="Pfam" id="PF04818">
    <property type="entry name" value="CID"/>
    <property type="match status" value="1"/>
</dbReference>
<dbReference type="FunFam" id="3.30.420.40:FF:000037">
    <property type="entry name" value="Probable tRNA N6-adenosine threonylcarbamoyltransferase"/>
    <property type="match status" value="1"/>
</dbReference>
<dbReference type="Pfam" id="PF01585">
    <property type="entry name" value="G-patch"/>
    <property type="match status" value="1"/>
</dbReference>
<proteinExistence type="predicted"/>
<reference evidence="11" key="1">
    <citation type="submission" date="2020-11" db="EMBL/GenBank/DDBJ databases">
        <authorList>
            <person name="Tran Van P."/>
        </authorList>
    </citation>
    <scope>NUCLEOTIDE SEQUENCE</scope>
</reference>
<dbReference type="Pfam" id="PF25127">
    <property type="entry name" value="DUF7819"/>
    <property type="match status" value="1"/>
</dbReference>
<dbReference type="CDD" id="cd24132">
    <property type="entry name" value="ASKHA_NBD_OSGEP_like_euk"/>
    <property type="match status" value="1"/>
</dbReference>
<dbReference type="GO" id="GO:0070525">
    <property type="term" value="P:tRNA threonylcarbamoyladenosine metabolic process"/>
    <property type="evidence" value="ECO:0007669"/>
    <property type="project" value="UniProtKB-ARBA"/>
</dbReference>
<dbReference type="AlphaFoldDB" id="A0A7R8W6C6"/>
<dbReference type="SUPFAM" id="SSF109905">
    <property type="entry name" value="Surp module (SWAP domain)"/>
    <property type="match status" value="1"/>
</dbReference>
<feature type="compositionally biased region" description="Pro residues" evidence="10">
    <location>
        <begin position="327"/>
        <end position="342"/>
    </location>
</feature>
<feature type="region of interest" description="Disordered" evidence="10">
    <location>
        <begin position="884"/>
        <end position="1023"/>
    </location>
</feature>
<dbReference type="GO" id="GO:0046872">
    <property type="term" value="F:metal ion binding"/>
    <property type="evidence" value="ECO:0007669"/>
    <property type="project" value="UniProtKB-KW"/>
</dbReference>
<evidence type="ECO:0000256" key="3">
    <source>
        <dbReference type="ARBA" id="ARBA00022679"/>
    </source>
</evidence>
<dbReference type="Pfam" id="PF01805">
    <property type="entry name" value="Surp"/>
    <property type="match status" value="1"/>
</dbReference>
<dbReference type="InterPro" id="IPR000905">
    <property type="entry name" value="Gcp-like_dom"/>
</dbReference>
<accession>A0A7R8W6C6</accession>
<dbReference type="InterPro" id="IPR006569">
    <property type="entry name" value="CID_dom"/>
</dbReference>
<dbReference type="SUPFAM" id="SSF53067">
    <property type="entry name" value="Actin-like ATPase domain"/>
    <property type="match status" value="1"/>
</dbReference>
<dbReference type="PROSITE" id="PS50174">
    <property type="entry name" value="G_PATCH"/>
    <property type="match status" value="1"/>
</dbReference>
<sequence>MVLILGIEASANKIGVGLIRDGDVLSNPRRTYITAPGQGFLPKDTAIHHRTVVLDVVREALKEADVSLDQVDAIAFTKGPGMAPPLLVGALVARTLSLLHRKPLVAVNHCIGHIEMARLVTGADNPVVLYVSGGNTQVIAYLEGRYRIFGETIDIAVGNCLDRFARLLGLSNDPSPGFNIERLAREGRRFCPLPYVVKGMDLFATDERFCVDNGAMIAQAGWEMFRVGMKTPLEETQVTQRYRTDEVEMFQSGGAMRGGVPPPEDPDVRNVIEKLAQFVARNGPEFEAMTKEKQRGNPKFSFLFGGENNAYYTFRVDMERRVMYQEGPPPPLRGGWGGPPPRQQWGGPPMGQQQGNWGPPQPYGGGVPPQLMSGHHPVDGFMAQSDLIPPSAAPISPPTESSPGGDKRRSRWGPSGLDPGGGELGSLPTLQPLEEPSMSMEQIGEEQSKLREQLAMSSENLKAQEEALKAQEEMEVEGAVQKAFKEKVERLAKESGLAKDEFDAVLQPIMASCTKDSISNGKSWIMNAIKNGASALEFISSYLLFKVMQHDVDFNSKLHIIYLVNDVLHHCSRRGVTDLRDELVSVAVPMFSNAYMDADDQGKPKLDKLLTLWQTKHQYFGESTSKQPSTSGGGRFHGIDVLKDPEESWKECRRKLRADFALEVDAAVAQCRQTYERYKQQHEAFVEHANAELDRLAEVRRKAEQFRERQQAIEQQQRERKALTANQSGPLLGSANQSGPLLATPSAEDYVYSAEAYGGGGYGGYEGGAGAFGGGAFPQGGTAPLPLPPQQPPPTINQDEHGIIPNAPYFELPAGLICPLVKLDDDSYKPLDPKALRLPLPAPPSERLIQAVEAFYAPPSHERPRNPEGWEQLGLYEYYKDKNAAKKKKQEEVLSGERERTPPPSPLEVPSDEEVVIEKPKKIKTASNSAERRKRRSRSRSPDKRRRSPLLKSPGRERARSGSSTPPRLPSAAESTSPQGSPPPMFAPVGEFAPQSKLDERNKGHQMLKKMGWGGSGLGAKQQGIAEPISGGEVRDAGSKFKGVGVSLQDPFEAFRRNKKNEFISRMKSLQKSTR</sequence>
<dbReference type="Gene3D" id="3.30.420.40">
    <property type="match status" value="3"/>
</dbReference>
<dbReference type="InterPro" id="IPR035967">
    <property type="entry name" value="SWAP/Surp_sf"/>
</dbReference>
<keyword evidence="3" id="KW-0808">Transferase</keyword>
<evidence type="ECO:0000256" key="5">
    <source>
        <dbReference type="ARBA" id="ARBA00022723"/>
    </source>
</evidence>
<dbReference type="GO" id="GO:0048471">
    <property type="term" value="C:perinuclear region of cytoplasm"/>
    <property type="evidence" value="ECO:0007669"/>
    <property type="project" value="TreeGrafter"/>
</dbReference>
<dbReference type="PRINTS" id="PR00789">
    <property type="entry name" value="OSIALOPTASE"/>
</dbReference>
<dbReference type="Gene3D" id="1.10.10.790">
    <property type="entry name" value="Surp module"/>
    <property type="match status" value="1"/>
</dbReference>
<dbReference type="EMBL" id="OB660666">
    <property type="protein sequence ID" value="CAD7225800.1"/>
    <property type="molecule type" value="Genomic_DNA"/>
</dbReference>
<dbReference type="InterPro" id="IPR017861">
    <property type="entry name" value="KAE1/TsaD"/>
</dbReference>
<comment type="catalytic activity">
    <reaction evidence="8">
        <text>L-threonylcarbamoyladenylate + adenosine(37) in tRNA = N(6)-L-threonylcarbamoyladenosine(37) in tRNA + AMP + H(+)</text>
        <dbReference type="Rhea" id="RHEA:37059"/>
        <dbReference type="Rhea" id="RHEA-COMP:10162"/>
        <dbReference type="Rhea" id="RHEA-COMP:10163"/>
        <dbReference type="ChEBI" id="CHEBI:15378"/>
        <dbReference type="ChEBI" id="CHEBI:73682"/>
        <dbReference type="ChEBI" id="CHEBI:74411"/>
        <dbReference type="ChEBI" id="CHEBI:74418"/>
        <dbReference type="ChEBI" id="CHEBI:456215"/>
        <dbReference type="EC" id="2.3.1.234"/>
    </reaction>
</comment>
<keyword evidence="6" id="KW-0408">Iron</keyword>
<feature type="compositionally biased region" description="Basic and acidic residues" evidence="10">
    <location>
        <begin position="884"/>
        <end position="901"/>
    </location>
</feature>
<feature type="region of interest" description="Disordered" evidence="10">
    <location>
        <begin position="325"/>
        <end position="431"/>
    </location>
</feature>
<dbReference type="GO" id="GO:0061711">
    <property type="term" value="F:tRNA N(6)-L-threonylcarbamoyladenine synthase activity"/>
    <property type="evidence" value="ECO:0007669"/>
    <property type="project" value="UniProtKB-EC"/>
</dbReference>
<keyword evidence="2" id="KW-0963">Cytoplasm</keyword>
<dbReference type="EC" id="2.3.1.234" evidence="1"/>
<evidence type="ECO:0000256" key="10">
    <source>
        <dbReference type="SAM" id="MobiDB-lite"/>
    </source>
</evidence>
<dbReference type="OrthoDB" id="10254073at2759"/>
<feature type="compositionally biased region" description="Pro residues" evidence="10">
    <location>
        <begin position="785"/>
        <end position="795"/>
    </location>
</feature>
<dbReference type="InterPro" id="IPR000467">
    <property type="entry name" value="G_patch_dom"/>
</dbReference>
<evidence type="ECO:0000256" key="9">
    <source>
        <dbReference type="SAM" id="Coils"/>
    </source>
</evidence>
<dbReference type="SUPFAM" id="SSF48464">
    <property type="entry name" value="ENTH/VHS domain"/>
    <property type="match status" value="1"/>
</dbReference>
<dbReference type="PANTHER" id="PTHR12323:SF0">
    <property type="entry name" value="CALCIUM HOMEOSTASIS ENDOPLASMIC RETICULUM PROTEIN"/>
    <property type="match status" value="1"/>
</dbReference>
<dbReference type="GO" id="GO:0006400">
    <property type="term" value="P:tRNA modification"/>
    <property type="evidence" value="ECO:0007669"/>
    <property type="project" value="UniProtKB-ARBA"/>
</dbReference>
<dbReference type="Pfam" id="PF00814">
    <property type="entry name" value="TsaD"/>
    <property type="match status" value="1"/>
</dbReference>
<dbReference type="InterPro" id="IPR008942">
    <property type="entry name" value="ENTH_VHS"/>
</dbReference>
<name>A0A7R8W6C6_9CRUS</name>
<dbReference type="PROSITE" id="PS50128">
    <property type="entry name" value="SURP"/>
    <property type="match status" value="1"/>
</dbReference>
<dbReference type="Gene3D" id="1.25.40.90">
    <property type="match status" value="1"/>
</dbReference>
<dbReference type="PANTHER" id="PTHR12323">
    <property type="entry name" value="SR-RELATED CTD ASSOCIATED FACTOR 6"/>
    <property type="match status" value="1"/>
</dbReference>
<feature type="coiled-coil region" evidence="9">
    <location>
        <begin position="447"/>
        <end position="474"/>
    </location>
</feature>
<evidence type="ECO:0000256" key="7">
    <source>
        <dbReference type="ARBA" id="ARBA00023315"/>
    </source>
</evidence>
<organism evidence="11">
    <name type="scientific">Cyprideis torosa</name>
    <dbReference type="NCBI Taxonomy" id="163714"/>
    <lineage>
        <taxon>Eukaryota</taxon>
        <taxon>Metazoa</taxon>
        <taxon>Ecdysozoa</taxon>
        <taxon>Arthropoda</taxon>
        <taxon>Crustacea</taxon>
        <taxon>Oligostraca</taxon>
        <taxon>Ostracoda</taxon>
        <taxon>Podocopa</taxon>
        <taxon>Podocopida</taxon>
        <taxon>Cytherocopina</taxon>
        <taxon>Cytheroidea</taxon>
        <taxon>Cytherideidae</taxon>
        <taxon>Cyprideis</taxon>
    </lineage>
</organism>
<keyword evidence="7" id="KW-0012">Acyltransferase</keyword>
<dbReference type="PROSITE" id="PS01016">
    <property type="entry name" value="GLYCOPROTEASE"/>
    <property type="match status" value="1"/>
</dbReference>
<dbReference type="GO" id="GO:0006874">
    <property type="term" value="P:intracellular calcium ion homeostasis"/>
    <property type="evidence" value="ECO:0007669"/>
    <property type="project" value="TreeGrafter"/>
</dbReference>
<evidence type="ECO:0000256" key="8">
    <source>
        <dbReference type="ARBA" id="ARBA00048117"/>
    </source>
</evidence>
<dbReference type="PROSITE" id="PS51391">
    <property type="entry name" value="CID"/>
    <property type="match status" value="1"/>
</dbReference>
<feature type="compositionally biased region" description="Basic residues" evidence="10">
    <location>
        <begin position="932"/>
        <end position="949"/>
    </location>
</feature>
<gene>
    <name evidence="11" type="ORF">CTOB1V02_LOCUS3732</name>
</gene>
<feature type="compositionally biased region" description="Polar residues" evidence="10">
    <location>
        <begin position="724"/>
        <end position="739"/>
    </location>
</feature>
<evidence type="ECO:0000256" key="6">
    <source>
        <dbReference type="ARBA" id="ARBA00023004"/>
    </source>
</evidence>
<dbReference type="InterPro" id="IPR017860">
    <property type="entry name" value="Peptidase_M22_CS"/>
</dbReference>